<evidence type="ECO:0000313" key="7">
    <source>
        <dbReference type="Proteomes" id="UP000228875"/>
    </source>
</evidence>
<dbReference type="NCBIfam" id="NF001860">
    <property type="entry name" value="PRK00595.1"/>
    <property type="match status" value="1"/>
</dbReference>
<protein>
    <recommendedName>
        <fullName evidence="4 5">Large ribosomal subunit protein bL33</fullName>
    </recommendedName>
</protein>
<dbReference type="Pfam" id="PF00471">
    <property type="entry name" value="Ribosomal_L33"/>
    <property type="match status" value="1"/>
</dbReference>
<sequence>MAKKKPFVKLQCQECKKINYFTHKSKKIAEKKLELKKYCKWCRKHTIHKETKK</sequence>
<comment type="similarity">
    <text evidence="1 5">Belongs to the bacterial ribosomal protein bL33 family.</text>
</comment>
<dbReference type="HAMAP" id="MF_00294">
    <property type="entry name" value="Ribosomal_bL33"/>
    <property type="match status" value="1"/>
</dbReference>
<keyword evidence="2 5" id="KW-0689">Ribosomal protein</keyword>
<name>A0A2M8DMU5_9BACT</name>
<dbReference type="Proteomes" id="UP000228875">
    <property type="component" value="Unassembled WGS sequence"/>
</dbReference>
<dbReference type="AlphaFoldDB" id="A0A2M8DMU5"/>
<dbReference type="GO" id="GO:1990904">
    <property type="term" value="C:ribonucleoprotein complex"/>
    <property type="evidence" value="ECO:0007669"/>
    <property type="project" value="UniProtKB-KW"/>
</dbReference>
<evidence type="ECO:0000256" key="1">
    <source>
        <dbReference type="ARBA" id="ARBA00007596"/>
    </source>
</evidence>
<dbReference type="NCBIfam" id="TIGR01023">
    <property type="entry name" value="rpmG_bact"/>
    <property type="match status" value="1"/>
</dbReference>
<dbReference type="GO" id="GO:0003735">
    <property type="term" value="F:structural constituent of ribosome"/>
    <property type="evidence" value="ECO:0007669"/>
    <property type="project" value="InterPro"/>
</dbReference>
<dbReference type="NCBIfam" id="NF001764">
    <property type="entry name" value="PRK00504.1"/>
    <property type="match status" value="1"/>
</dbReference>
<evidence type="ECO:0000256" key="2">
    <source>
        <dbReference type="ARBA" id="ARBA00022980"/>
    </source>
</evidence>
<evidence type="ECO:0000256" key="3">
    <source>
        <dbReference type="ARBA" id="ARBA00023274"/>
    </source>
</evidence>
<dbReference type="GO" id="GO:0005840">
    <property type="term" value="C:ribosome"/>
    <property type="evidence" value="ECO:0007669"/>
    <property type="project" value="UniProtKB-KW"/>
</dbReference>
<evidence type="ECO:0000313" key="6">
    <source>
        <dbReference type="EMBL" id="PJB99444.1"/>
    </source>
</evidence>
<gene>
    <name evidence="5 6" type="primary">rpmG</name>
    <name evidence="6" type="ORF">CO077_01715</name>
</gene>
<dbReference type="GO" id="GO:0005737">
    <property type="term" value="C:cytoplasm"/>
    <property type="evidence" value="ECO:0007669"/>
    <property type="project" value="UniProtKB-ARBA"/>
</dbReference>
<keyword evidence="3 5" id="KW-0687">Ribonucleoprotein</keyword>
<evidence type="ECO:0000256" key="5">
    <source>
        <dbReference type="HAMAP-Rule" id="MF_00294"/>
    </source>
</evidence>
<comment type="caution">
    <text evidence="6">The sequence shown here is derived from an EMBL/GenBank/DDBJ whole genome shotgun (WGS) entry which is preliminary data.</text>
</comment>
<dbReference type="InterPro" id="IPR011332">
    <property type="entry name" value="Ribosomal_zn-bd"/>
</dbReference>
<organism evidence="6 7">
    <name type="scientific">Candidatus Nealsonbacteria bacterium CG_4_9_14_0_8_um_filter_35_12</name>
    <dbReference type="NCBI Taxonomy" id="1974692"/>
    <lineage>
        <taxon>Bacteria</taxon>
        <taxon>Candidatus Nealsoniibacteriota</taxon>
    </lineage>
</organism>
<evidence type="ECO:0000256" key="4">
    <source>
        <dbReference type="ARBA" id="ARBA00035176"/>
    </source>
</evidence>
<dbReference type="InterPro" id="IPR038584">
    <property type="entry name" value="Ribosomal_bL33_sf"/>
</dbReference>
<dbReference type="EMBL" id="PFTB01000041">
    <property type="protein sequence ID" value="PJB99444.1"/>
    <property type="molecule type" value="Genomic_DNA"/>
</dbReference>
<dbReference type="InterPro" id="IPR001705">
    <property type="entry name" value="Ribosomal_bL33"/>
</dbReference>
<dbReference type="PANTHER" id="PTHR43168">
    <property type="entry name" value="50S RIBOSOMAL PROTEIN L33, CHLOROPLASTIC"/>
    <property type="match status" value="1"/>
</dbReference>
<proteinExistence type="inferred from homology"/>
<dbReference type="GO" id="GO:0006412">
    <property type="term" value="P:translation"/>
    <property type="evidence" value="ECO:0007669"/>
    <property type="project" value="UniProtKB-UniRule"/>
</dbReference>
<reference evidence="7" key="1">
    <citation type="submission" date="2017-09" db="EMBL/GenBank/DDBJ databases">
        <title>Depth-based differentiation of microbial function through sediment-hosted aquifers and enrichment of novel symbionts in the deep terrestrial subsurface.</title>
        <authorList>
            <person name="Probst A.J."/>
            <person name="Ladd B."/>
            <person name="Jarett J.K."/>
            <person name="Geller-Mcgrath D.E."/>
            <person name="Sieber C.M.K."/>
            <person name="Emerson J.B."/>
            <person name="Anantharaman K."/>
            <person name="Thomas B.C."/>
            <person name="Malmstrom R."/>
            <person name="Stieglmeier M."/>
            <person name="Klingl A."/>
            <person name="Woyke T."/>
            <person name="Ryan C.M."/>
            <person name="Banfield J.F."/>
        </authorList>
    </citation>
    <scope>NUCLEOTIDE SEQUENCE [LARGE SCALE GENOMIC DNA]</scope>
</reference>
<dbReference type="Gene3D" id="2.20.28.120">
    <property type="entry name" value="Ribosomal protein L33"/>
    <property type="match status" value="1"/>
</dbReference>
<dbReference type="SUPFAM" id="SSF57829">
    <property type="entry name" value="Zn-binding ribosomal proteins"/>
    <property type="match status" value="1"/>
</dbReference>
<dbReference type="PANTHER" id="PTHR43168:SF2">
    <property type="entry name" value="LARGE RIBOSOMAL SUBUNIT PROTEIN BL33C"/>
    <property type="match status" value="1"/>
</dbReference>
<accession>A0A2M8DMU5</accession>